<evidence type="ECO:0000259" key="14">
    <source>
        <dbReference type="PROSITE" id="PS50035"/>
    </source>
</evidence>
<evidence type="ECO:0000256" key="7">
    <source>
        <dbReference type="ARBA" id="ARBA00022989"/>
    </source>
</evidence>
<evidence type="ECO:0000256" key="12">
    <source>
        <dbReference type="NCBIfam" id="TIGR04265"/>
    </source>
</evidence>
<keyword evidence="7 13" id="KW-1133">Transmembrane helix</keyword>
<evidence type="ECO:0000313" key="16">
    <source>
        <dbReference type="Proteomes" id="UP000254467"/>
    </source>
</evidence>
<keyword evidence="16" id="KW-1185">Reference proteome</keyword>
<dbReference type="AlphaFoldDB" id="A0A376CL96"/>
<evidence type="ECO:0000313" key="15">
    <source>
        <dbReference type="EMBL" id="STC68889.1"/>
    </source>
</evidence>
<dbReference type="Gene3D" id="3.30.870.10">
    <property type="entry name" value="Endonuclease Chain A"/>
    <property type="match status" value="2"/>
</dbReference>
<dbReference type="OrthoDB" id="9762009at2"/>
<keyword evidence="4 15" id="KW-0808">Transferase</keyword>
<evidence type="ECO:0000256" key="1">
    <source>
        <dbReference type="ARBA" id="ARBA00004651"/>
    </source>
</evidence>
<sequence>MSFDWLSEFSTWQIIGLVVEYTIKIAAIGIVPEGRKPGSSNAWLLLILFLPVVGFPLYLILGSSYINRRRHRIQQEAQVMIEDVQRDVPDVPAGTAFSDEVDGMIHLNRRLTGYPALHGHVKALWSDYEKTMLRMAEVIDTAEEYVSVEVYIQAWDETSAAFYDALERAVARGVKVRLMFDHIGSWKYPRRYAFRKHLDEIGVEWKMMMPLLPWRGRFRRPDLRNHRKVVIVDGRVGFMGSYNLIDRSYLMRNHRKAGRQWIDVMVELTGPIVTSLETMFAVDWYTESGEALQLEPPRDDDPSLADINVVQLVLSGPGYTAEPNLKLFNSMMYHARRRLVICSPYFVPDESLLSAVQTACHRGVQVDLLVGEKADQFMVHHAQSAYYQQLLEAGVRIWQFPEPYILHTKFAIADPGEDSCIAVIGSSNMDMRSFQLNYENTLLVVDGSLLEDIDELAANYLRVCKELTLAEWNKRPWTRRYIDNVMKLSSALQ</sequence>
<dbReference type="SMART" id="SM00155">
    <property type="entry name" value="PLDc"/>
    <property type="match status" value="2"/>
</dbReference>
<dbReference type="Proteomes" id="UP000254467">
    <property type="component" value="Unassembled WGS sequence"/>
</dbReference>
<dbReference type="STRING" id="35756.GCA_001044155_01007"/>
<evidence type="ECO:0000256" key="5">
    <source>
        <dbReference type="ARBA" id="ARBA00022692"/>
    </source>
</evidence>
<accession>A0A376CL96</accession>
<keyword evidence="6" id="KW-0677">Repeat</keyword>
<evidence type="ECO:0000256" key="13">
    <source>
        <dbReference type="SAM" id="Phobius"/>
    </source>
</evidence>
<keyword evidence="2" id="KW-1003">Cell membrane</keyword>
<keyword evidence="5 13" id="KW-0812">Transmembrane</keyword>
<keyword evidence="8" id="KW-0443">Lipid metabolism</keyword>
<evidence type="ECO:0000256" key="9">
    <source>
        <dbReference type="ARBA" id="ARBA00023136"/>
    </source>
</evidence>
<evidence type="ECO:0000256" key="2">
    <source>
        <dbReference type="ARBA" id="ARBA00022475"/>
    </source>
</evidence>
<keyword evidence="3" id="KW-0444">Lipid biosynthesis</keyword>
<evidence type="ECO:0000256" key="6">
    <source>
        <dbReference type="ARBA" id="ARBA00022737"/>
    </source>
</evidence>
<dbReference type="GO" id="GO:0005886">
    <property type="term" value="C:plasma membrane"/>
    <property type="evidence" value="ECO:0007669"/>
    <property type="project" value="UniProtKB-SubCell"/>
</dbReference>
<dbReference type="PANTHER" id="PTHR21248:SF22">
    <property type="entry name" value="PHOSPHOLIPASE D"/>
    <property type="match status" value="1"/>
</dbReference>
<dbReference type="InterPro" id="IPR025202">
    <property type="entry name" value="PLD-like_dom"/>
</dbReference>
<dbReference type="NCBIfam" id="TIGR04265">
    <property type="entry name" value="bac_cardiolipin"/>
    <property type="match status" value="1"/>
</dbReference>
<evidence type="ECO:0000256" key="3">
    <source>
        <dbReference type="ARBA" id="ARBA00022516"/>
    </source>
</evidence>
<dbReference type="PANTHER" id="PTHR21248">
    <property type="entry name" value="CARDIOLIPIN SYNTHASE"/>
    <property type="match status" value="1"/>
</dbReference>
<feature type="transmembrane region" description="Helical" evidence="13">
    <location>
        <begin position="43"/>
        <end position="66"/>
    </location>
</feature>
<evidence type="ECO:0000256" key="10">
    <source>
        <dbReference type="ARBA" id="ARBA00023209"/>
    </source>
</evidence>
<feature type="transmembrane region" description="Helical" evidence="13">
    <location>
        <begin position="12"/>
        <end position="31"/>
    </location>
</feature>
<evidence type="ECO:0000256" key="8">
    <source>
        <dbReference type="ARBA" id="ARBA00023098"/>
    </source>
</evidence>
<dbReference type="EMBL" id="UFXQ01000001">
    <property type="protein sequence ID" value="STC68889.1"/>
    <property type="molecule type" value="Genomic_DNA"/>
</dbReference>
<feature type="domain" description="PLD phosphodiesterase" evidence="14">
    <location>
        <begin position="221"/>
        <end position="248"/>
    </location>
</feature>
<dbReference type="InterPro" id="IPR022924">
    <property type="entry name" value="Cardiolipin_synthase"/>
</dbReference>
<keyword evidence="11" id="KW-1208">Phospholipid metabolism</keyword>
<comment type="subcellular location">
    <subcellularLocation>
        <location evidence="1">Cell membrane</location>
        <topology evidence="1">Multi-pass membrane protein</topology>
    </subcellularLocation>
</comment>
<organism evidence="15 16">
    <name type="scientific">Corynebacterium pilosum</name>
    <dbReference type="NCBI Taxonomy" id="35756"/>
    <lineage>
        <taxon>Bacteria</taxon>
        <taxon>Bacillati</taxon>
        <taxon>Actinomycetota</taxon>
        <taxon>Actinomycetes</taxon>
        <taxon>Mycobacteriales</taxon>
        <taxon>Corynebacteriaceae</taxon>
        <taxon>Corynebacterium</taxon>
    </lineage>
</organism>
<gene>
    <name evidence="15" type="primary">cls</name>
    <name evidence="15" type="ORF">NCTC11862_00665</name>
</gene>
<keyword evidence="10" id="KW-0594">Phospholipid biosynthesis</keyword>
<dbReference type="SUPFAM" id="SSF56024">
    <property type="entry name" value="Phospholipase D/nuclease"/>
    <property type="match status" value="2"/>
</dbReference>
<dbReference type="GO" id="GO:0032049">
    <property type="term" value="P:cardiolipin biosynthetic process"/>
    <property type="evidence" value="ECO:0007669"/>
    <property type="project" value="UniProtKB-UniRule"/>
</dbReference>
<name>A0A376CL96_9CORY</name>
<evidence type="ECO:0000256" key="11">
    <source>
        <dbReference type="ARBA" id="ARBA00023264"/>
    </source>
</evidence>
<proteinExistence type="predicted"/>
<dbReference type="EC" id="2.7.8.-" evidence="12"/>
<dbReference type="InterPro" id="IPR001736">
    <property type="entry name" value="PLipase_D/transphosphatidylase"/>
</dbReference>
<dbReference type="PROSITE" id="PS50035">
    <property type="entry name" value="PLD"/>
    <property type="match status" value="2"/>
</dbReference>
<protein>
    <recommendedName>
        <fullName evidence="12">Cardiolipin synthase</fullName>
        <ecNumber evidence="12">2.7.8.-</ecNumber>
    </recommendedName>
</protein>
<dbReference type="Pfam" id="PF13091">
    <property type="entry name" value="PLDc_2"/>
    <property type="match status" value="2"/>
</dbReference>
<dbReference type="GO" id="GO:0008808">
    <property type="term" value="F:cardiolipin synthase activity"/>
    <property type="evidence" value="ECO:0007669"/>
    <property type="project" value="UniProtKB-UniRule"/>
</dbReference>
<keyword evidence="9 13" id="KW-0472">Membrane</keyword>
<reference evidence="15 16" key="1">
    <citation type="submission" date="2018-06" db="EMBL/GenBank/DDBJ databases">
        <authorList>
            <consortium name="Pathogen Informatics"/>
            <person name="Doyle S."/>
        </authorList>
    </citation>
    <scope>NUCLEOTIDE SEQUENCE [LARGE SCALE GENOMIC DNA]</scope>
    <source>
        <strain evidence="15 16">NCTC11862</strain>
    </source>
</reference>
<dbReference type="RefSeq" id="WP_018581031.1">
    <property type="nucleotide sequence ID" value="NZ_UFXQ01000001.1"/>
</dbReference>
<feature type="domain" description="PLD phosphodiesterase" evidence="14">
    <location>
        <begin position="402"/>
        <end position="433"/>
    </location>
</feature>
<dbReference type="InterPro" id="IPR027379">
    <property type="entry name" value="CLS_N"/>
</dbReference>
<dbReference type="Pfam" id="PF13396">
    <property type="entry name" value="PLDc_N"/>
    <property type="match status" value="1"/>
</dbReference>
<evidence type="ECO:0000256" key="4">
    <source>
        <dbReference type="ARBA" id="ARBA00022679"/>
    </source>
</evidence>